<dbReference type="Pfam" id="PF08320">
    <property type="entry name" value="PIG-X"/>
    <property type="match status" value="1"/>
</dbReference>
<evidence type="ECO:0000256" key="10">
    <source>
        <dbReference type="SAM" id="Phobius"/>
    </source>
</evidence>
<keyword evidence="4" id="KW-0337">GPI-anchor biosynthesis</keyword>
<comment type="subcellular location">
    <subcellularLocation>
        <location evidence="1">Endoplasmic reticulum membrane</location>
        <topology evidence="1">Single-pass membrane protein</topology>
    </subcellularLocation>
</comment>
<protein>
    <recommendedName>
        <fullName evidence="14">Phosphatidylinositol-glycan biosynthesis class X protein</fullName>
    </recommendedName>
</protein>
<dbReference type="PANTHER" id="PTHR28650:SF1">
    <property type="entry name" value="PHOSPHATIDYLINOSITOL-GLYCAN BIOSYNTHESIS CLASS X PROTEIN"/>
    <property type="match status" value="1"/>
</dbReference>
<feature type="transmembrane region" description="Helical" evidence="10">
    <location>
        <begin position="249"/>
        <end position="269"/>
    </location>
</feature>
<keyword evidence="9" id="KW-0325">Glycoprotein</keyword>
<evidence type="ECO:0000313" key="13">
    <source>
        <dbReference type="Proteomes" id="UP000077755"/>
    </source>
</evidence>
<dbReference type="AlphaFoldDB" id="A0AAF0Y1N5"/>
<evidence type="ECO:0000256" key="3">
    <source>
        <dbReference type="ARBA" id="ARBA00010345"/>
    </source>
</evidence>
<keyword evidence="11" id="KW-0732">Signal</keyword>
<dbReference type="EMBL" id="CP093351">
    <property type="protein sequence ID" value="WOH16559.1"/>
    <property type="molecule type" value="Genomic_DNA"/>
</dbReference>
<evidence type="ECO:0000256" key="1">
    <source>
        <dbReference type="ARBA" id="ARBA00004389"/>
    </source>
</evidence>
<keyword evidence="7 10" id="KW-1133">Transmembrane helix</keyword>
<dbReference type="PANTHER" id="PTHR28650">
    <property type="entry name" value="PHOSPHATIDYLINOSITOL-GLYCAN BIOSYNTHESIS CLASS X PROTEIN"/>
    <property type="match status" value="1"/>
</dbReference>
<feature type="signal peptide" evidence="11">
    <location>
        <begin position="1"/>
        <end position="18"/>
    </location>
</feature>
<comment type="pathway">
    <text evidence="2">Glycolipid biosynthesis; glycosylphosphatidylinositol-anchor biosynthesis.</text>
</comment>
<dbReference type="InterPro" id="IPR040039">
    <property type="entry name" value="PIGX"/>
</dbReference>
<keyword evidence="5 10" id="KW-0812">Transmembrane</keyword>
<name>A0AAF0Y1N5_DAUCS</name>
<reference evidence="12" key="2">
    <citation type="submission" date="2022-03" db="EMBL/GenBank/DDBJ databases">
        <title>Draft title - Genomic analysis of global carrot germplasm unveils the trajectory of domestication and the origin of high carotenoid orange carrot.</title>
        <authorList>
            <person name="Iorizzo M."/>
            <person name="Ellison S."/>
            <person name="Senalik D."/>
            <person name="Macko-Podgorni A."/>
            <person name="Grzebelus D."/>
            <person name="Bostan H."/>
            <person name="Rolling W."/>
            <person name="Curaba J."/>
            <person name="Simon P."/>
        </authorList>
    </citation>
    <scope>NUCLEOTIDE SEQUENCE</scope>
    <source>
        <tissue evidence="12">Leaf</tissue>
    </source>
</reference>
<reference evidence="12" key="1">
    <citation type="journal article" date="2016" name="Nat. Genet.">
        <title>A high-quality carrot genome assembly provides new insights into carotenoid accumulation and asterid genome evolution.</title>
        <authorList>
            <person name="Iorizzo M."/>
            <person name="Ellison S."/>
            <person name="Senalik D."/>
            <person name="Zeng P."/>
            <person name="Satapoomin P."/>
            <person name="Huang J."/>
            <person name="Bowman M."/>
            <person name="Iovene M."/>
            <person name="Sanseverino W."/>
            <person name="Cavagnaro P."/>
            <person name="Yildiz M."/>
            <person name="Macko-Podgorni A."/>
            <person name="Moranska E."/>
            <person name="Grzebelus E."/>
            <person name="Grzebelus D."/>
            <person name="Ashrafi H."/>
            <person name="Zheng Z."/>
            <person name="Cheng S."/>
            <person name="Spooner D."/>
            <person name="Van Deynze A."/>
            <person name="Simon P."/>
        </authorList>
    </citation>
    <scope>NUCLEOTIDE SEQUENCE</scope>
    <source>
        <tissue evidence="12">Leaf</tissue>
    </source>
</reference>
<evidence type="ECO:0000256" key="2">
    <source>
        <dbReference type="ARBA" id="ARBA00004687"/>
    </source>
</evidence>
<dbReference type="GO" id="GO:0006506">
    <property type="term" value="P:GPI anchor biosynthetic process"/>
    <property type="evidence" value="ECO:0007669"/>
    <property type="project" value="UniProtKB-KW"/>
</dbReference>
<evidence type="ECO:0000256" key="9">
    <source>
        <dbReference type="ARBA" id="ARBA00023180"/>
    </source>
</evidence>
<evidence type="ECO:0000256" key="4">
    <source>
        <dbReference type="ARBA" id="ARBA00022502"/>
    </source>
</evidence>
<keyword evidence="6" id="KW-0256">Endoplasmic reticulum</keyword>
<feature type="chain" id="PRO_5042119312" description="Phosphatidylinositol-glycan biosynthesis class X protein" evidence="11">
    <location>
        <begin position="19"/>
        <end position="282"/>
    </location>
</feature>
<keyword evidence="13" id="KW-1185">Reference proteome</keyword>
<gene>
    <name evidence="12" type="ORF">DCAR_0936115</name>
</gene>
<evidence type="ECO:0000313" key="12">
    <source>
        <dbReference type="EMBL" id="WOH16559.1"/>
    </source>
</evidence>
<dbReference type="GO" id="GO:0005789">
    <property type="term" value="C:endoplasmic reticulum membrane"/>
    <property type="evidence" value="ECO:0007669"/>
    <property type="project" value="UniProtKB-SubCell"/>
</dbReference>
<evidence type="ECO:0008006" key="14">
    <source>
        <dbReference type="Google" id="ProtNLM"/>
    </source>
</evidence>
<sequence length="282" mass="31470">MELLLLKVRICLVFGTIASSFQGYISEPYFEKYGSLHDSYFQDFLAHEVPLGLCEVFQNKINSAPKLSILHRRLIGEGSHRRLSTSIQFEIYQESVSNLPDHYCEAIIIEKLPSGVFADPFELQDLLYRGVYMKASAFGDTNLELPSIQSNRSLVEIHMDIGSNALTGSKHGMETKIELPIHARYPPLGDRGYSRTEFGLPDLFTRCSIKGKSSSQSCIFMSTDSTAKVIDDSIVWEVPSGNKKHASTVSFLTFVSAILSALSIVLVSIRHSNFETDDSKQS</sequence>
<proteinExistence type="inferred from homology"/>
<accession>A0AAF0Y1N5</accession>
<comment type="similarity">
    <text evidence="3">Belongs to the PIGX family.</text>
</comment>
<dbReference type="SMART" id="SM00780">
    <property type="entry name" value="PIG-X"/>
    <property type="match status" value="1"/>
</dbReference>
<keyword evidence="8 10" id="KW-0472">Membrane</keyword>
<evidence type="ECO:0000256" key="5">
    <source>
        <dbReference type="ARBA" id="ARBA00022692"/>
    </source>
</evidence>
<dbReference type="InterPro" id="IPR013233">
    <property type="entry name" value="PIG-X/PBN1"/>
</dbReference>
<organism evidence="12 13">
    <name type="scientific">Daucus carota subsp. sativus</name>
    <name type="common">Carrot</name>
    <dbReference type="NCBI Taxonomy" id="79200"/>
    <lineage>
        <taxon>Eukaryota</taxon>
        <taxon>Viridiplantae</taxon>
        <taxon>Streptophyta</taxon>
        <taxon>Embryophyta</taxon>
        <taxon>Tracheophyta</taxon>
        <taxon>Spermatophyta</taxon>
        <taxon>Magnoliopsida</taxon>
        <taxon>eudicotyledons</taxon>
        <taxon>Gunneridae</taxon>
        <taxon>Pentapetalae</taxon>
        <taxon>asterids</taxon>
        <taxon>campanulids</taxon>
        <taxon>Apiales</taxon>
        <taxon>Apiaceae</taxon>
        <taxon>Apioideae</taxon>
        <taxon>Scandiceae</taxon>
        <taxon>Daucinae</taxon>
        <taxon>Daucus</taxon>
        <taxon>Daucus sect. Daucus</taxon>
    </lineage>
</organism>
<dbReference type="Proteomes" id="UP000077755">
    <property type="component" value="Chromosome 9"/>
</dbReference>
<evidence type="ECO:0000256" key="8">
    <source>
        <dbReference type="ARBA" id="ARBA00023136"/>
    </source>
</evidence>
<evidence type="ECO:0000256" key="6">
    <source>
        <dbReference type="ARBA" id="ARBA00022824"/>
    </source>
</evidence>
<evidence type="ECO:0000256" key="7">
    <source>
        <dbReference type="ARBA" id="ARBA00022989"/>
    </source>
</evidence>
<evidence type="ECO:0000256" key="11">
    <source>
        <dbReference type="SAM" id="SignalP"/>
    </source>
</evidence>